<organism evidence="4 5">
    <name type="scientific">Dyella tabacisoli</name>
    <dbReference type="NCBI Taxonomy" id="2282381"/>
    <lineage>
        <taxon>Bacteria</taxon>
        <taxon>Pseudomonadati</taxon>
        <taxon>Pseudomonadota</taxon>
        <taxon>Gammaproteobacteria</taxon>
        <taxon>Lysobacterales</taxon>
        <taxon>Rhodanobacteraceae</taxon>
        <taxon>Dyella</taxon>
    </lineage>
</organism>
<dbReference type="Proteomes" id="UP000253782">
    <property type="component" value="Unassembled WGS sequence"/>
</dbReference>
<evidence type="ECO:0000313" key="5">
    <source>
        <dbReference type="Proteomes" id="UP000253782"/>
    </source>
</evidence>
<evidence type="ECO:0000259" key="2">
    <source>
        <dbReference type="Pfam" id="PF05662"/>
    </source>
</evidence>
<dbReference type="InterPro" id="IPR024973">
    <property type="entry name" value="ESPR"/>
</dbReference>
<dbReference type="OrthoDB" id="1632057at2"/>
<feature type="domain" description="Trimeric autotransporter adhesin YadA-like stalk" evidence="2">
    <location>
        <begin position="404"/>
        <end position="435"/>
    </location>
</feature>
<dbReference type="SUPFAM" id="SSF101967">
    <property type="entry name" value="Adhesin YadA, collagen-binding domain"/>
    <property type="match status" value="4"/>
</dbReference>
<evidence type="ECO:0008006" key="6">
    <source>
        <dbReference type="Google" id="ProtNLM"/>
    </source>
</evidence>
<feature type="domain" description="Trimeric autotransporter adhesin YadA-like stalk" evidence="2">
    <location>
        <begin position="1553"/>
        <end position="1596"/>
    </location>
</feature>
<dbReference type="Pfam" id="PF13018">
    <property type="entry name" value="ESPR"/>
    <property type="match status" value="1"/>
</dbReference>
<feature type="domain" description="Trimeric autotransporter adhesin YadA-like stalk" evidence="2">
    <location>
        <begin position="790"/>
        <end position="829"/>
    </location>
</feature>
<protein>
    <recommendedName>
        <fullName evidence="6">Hemagglutinin</fullName>
    </recommendedName>
</protein>
<feature type="non-terminal residue" evidence="4">
    <location>
        <position position="1733"/>
    </location>
</feature>
<dbReference type="RefSeq" id="WP_114847461.1">
    <property type="nucleotide sequence ID" value="NZ_KZ857191.1"/>
</dbReference>
<feature type="domain" description="ESPR" evidence="3">
    <location>
        <begin position="1"/>
        <end position="44"/>
    </location>
</feature>
<evidence type="ECO:0000259" key="1">
    <source>
        <dbReference type="Pfam" id="PF05658"/>
    </source>
</evidence>
<dbReference type="Pfam" id="PF05658">
    <property type="entry name" value="YadA_head"/>
    <property type="match status" value="1"/>
</dbReference>
<evidence type="ECO:0000313" key="4">
    <source>
        <dbReference type="EMBL" id="RDD79734.1"/>
    </source>
</evidence>
<sequence length="1733" mass="173860">MNRIYRLVWNDLLGAWVPASELAKAKSKRAGSSRRAASTSPRSAITGAGMAVAGMFFGFTATGAQSETVDKSEQDPRHTQHLQQDVIEETDTSLAEMWWPGSGMLAASQSPVQFHSLAATTEGGLDTTNMRYIRTNGLLNGTDDAWNPGSFGIGIGTKANAGGATQAWEGVSIGPDSRTDGRADVALGSGARTFIGAGADLKTAGGSIAIGFDAQASSAATTSNVVAGAVAIGTSTQSSGEYSVALGTYAKASGKQSVALGNTSNDDGRAFTVSIGNSAGIFRTLSNMGAGTLDHDGVNVSQLKPLIAGLGGSAAMDGNGKVTQPTYNVQGGTFSNVGSALTALNTGVNTNAGNFSILNTGIANGTVGLVQQDPDTKLITIGKDVVGTVLNVAGKNAGNTVNRKITGVANGDLSATSLDAVNGSQLKATNDRIDDFNTNVGDIANMVKYDNNAHTAVTLGASSGQQVKLGNLANGTQINDAVNFSQLKPMVDALGGGAKIDAATGVVTGPAYRVQNGNQNTVGSALDALDTGVKKNTGDITHLGDTINNITNGTAGLVQQDPNSKQINIAKEKDGTTMSIAGISGNRKLTGVTAGTLSKNSTDAVNGSQLNATNENVTAVGGRVTTAEGHINTINNTLGDVVKYDDADHKSVTLGNAGTPVTLGNIANGTKANDAVNLSQLKPAVDALGGGAKIDAATGTVTGPTYKVQGGTQTNVGSALDALDTGVKKNTGDITNLGDTVNDITNNITNGTMGLVQQDPANKTITIGKDVGGTLINVAGTDGTRAINRKITGVADGTLSKTSTDAVNGSQLFATNEKIDTINTNIGDISNMVKYDDAGRQSVTFGAPGTPVTLGNVANGTKANDAVNLSQLKPAVDALGGGAKIDAATGVVTGPTYKVQGGTQTNVGSALDALDTGVKKNTGDITHLGDTVNNITNGTAGLVQQDVNSKQITVAKDNAGTSVSFAGTDGNRKLTDVSAGALSKSSTDAVNGSQLFATNENVTAVGGRVTTAEGHINTINNTLGDVVKYDDADHKSVTLGNAGVPVTLGNIANGIKANDAVNLSQLKPAVDALGGGAKIDAATGVVTGPAYKVQGGKQATVGAALDALDTGVKKNTGDITNLGDTVNDITNNITNGTVGLVQQDPASKIITVGKDVAGTVINVAGTDGIRAVNRKITGVAAGTLNKTSTDAVNGSQLFATNEKIDTINTNIGSIGNMVKYDDDDHQSVTFGATGTPVTLGNVANGTKTNDAVNLSQLKPAVDALGGGAKIDAATGVVTGPTYKVQGGTQTNVGSALDALDTGIKKNTGDITNLGDTVNNITNGTAGLVQQDVNSKQITVAKDNAGASVSFAGTAGNRKLTDVSAGALSKSSTDAVNGSQLFATNENVTAVDGRVTTAEGHINTINNTLGDVVKYDDADHKSVTLGNAGTPVTLGNIANGTKTNDAVNVSQLKPAVEALGGGARIDAVTGSVTGPIYTVQSGTQTTVGGALDALDTGVKKNAGDITTITNNITNGTVGLVQQDATSKNITIGKDVGGTVINVAGTDGTQAIDRKLTGVAEGDLTATSTDAVNGKQLKATNDNVNTNTTHIAQNTADISNINGTLTDVVKYDGADHKSVTLGNAGTPVTLGNIANGTKANDAVNLSQLTPAVEALGGGARIDAVTGSVTGPIYTVQSGTQTTVGGALDALDTGVKKNTGDITNLGDTVTNITNNITNGTVGLVQQDATSKNITIG</sequence>
<dbReference type="InterPro" id="IPR008640">
    <property type="entry name" value="Adhesin_Head_dom"/>
</dbReference>
<feature type="domain" description="Trimeric autotransporter adhesin YadA-like stalk" evidence="2">
    <location>
        <begin position="1435"/>
        <end position="1462"/>
    </location>
</feature>
<dbReference type="InterPro" id="IPR008635">
    <property type="entry name" value="Coiled_stalk_dom"/>
</dbReference>
<feature type="domain" description="Trimeric autotransporter adhesin YadA-like head" evidence="1">
    <location>
        <begin position="239"/>
        <end position="262"/>
    </location>
</feature>
<proteinExistence type="predicted"/>
<feature type="domain" description="Trimeric autotransporter adhesin YadA-like stalk" evidence="2">
    <location>
        <begin position="1241"/>
        <end position="1268"/>
    </location>
</feature>
<dbReference type="InterPro" id="IPR011049">
    <property type="entry name" value="Serralysin-like_metalloprot_C"/>
</dbReference>
<evidence type="ECO:0000259" key="3">
    <source>
        <dbReference type="Pfam" id="PF13018"/>
    </source>
</evidence>
<feature type="domain" description="Trimeric autotransporter adhesin YadA-like stalk" evidence="2">
    <location>
        <begin position="665"/>
        <end position="693"/>
    </location>
</feature>
<feature type="domain" description="Trimeric autotransporter adhesin YadA-like stalk" evidence="2">
    <location>
        <begin position="471"/>
        <end position="498"/>
    </location>
</feature>
<gene>
    <name evidence="4" type="ORF">DVJ77_20800</name>
</gene>
<accession>A0A369UG80</accession>
<feature type="domain" description="Trimeric autotransporter adhesin YadA-like stalk" evidence="2">
    <location>
        <begin position="1358"/>
        <end position="1395"/>
    </location>
</feature>
<dbReference type="Pfam" id="PF05662">
    <property type="entry name" value="YadA_stalk"/>
    <property type="match status" value="15"/>
</dbReference>
<feature type="domain" description="Trimeric autotransporter adhesin YadA-like stalk" evidence="2">
    <location>
        <begin position="973"/>
        <end position="1012"/>
    </location>
</feature>
<reference evidence="4 5" key="1">
    <citation type="submission" date="2018-07" db="EMBL/GenBank/DDBJ databases">
        <title>Dyella tabacisoli L4-6T, whole genome shotgun sequence.</title>
        <authorList>
            <person name="Zhou X.-K."/>
            <person name="Li W.-J."/>
            <person name="Duan Y.-Q."/>
        </authorList>
    </citation>
    <scope>NUCLEOTIDE SEQUENCE [LARGE SCALE GENOMIC DNA]</scope>
    <source>
        <strain evidence="4 5">L4-6</strain>
    </source>
</reference>
<feature type="domain" description="Trimeric autotransporter adhesin YadA-like stalk" evidence="2">
    <location>
        <begin position="1175"/>
        <end position="1214"/>
    </location>
</feature>
<dbReference type="GO" id="GO:0019867">
    <property type="term" value="C:outer membrane"/>
    <property type="evidence" value="ECO:0007669"/>
    <property type="project" value="InterPro"/>
</dbReference>
<feature type="domain" description="Trimeric autotransporter adhesin YadA-like stalk" evidence="2">
    <location>
        <begin position="1630"/>
        <end position="1657"/>
    </location>
</feature>
<feature type="domain" description="Trimeric autotransporter adhesin YadA-like stalk" evidence="2">
    <location>
        <begin position="285"/>
        <end position="319"/>
    </location>
</feature>
<feature type="domain" description="Trimeric autotransporter adhesin YadA-like stalk" evidence="2">
    <location>
        <begin position="588"/>
        <end position="627"/>
    </location>
</feature>
<comment type="caution">
    <text evidence="4">The sequence shown here is derived from an EMBL/GenBank/DDBJ whole genome shotgun (WGS) entry which is preliminary data.</text>
</comment>
<feature type="domain" description="Trimeric autotransporter adhesin YadA-like stalk" evidence="2">
    <location>
        <begin position="1050"/>
        <end position="1077"/>
    </location>
</feature>
<name>A0A369UG80_9GAMM</name>
<dbReference type="Gene3D" id="1.20.5.170">
    <property type="match status" value="15"/>
</dbReference>
<feature type="domain" description="Trimeric autotransporter adhesin YadA-like stalk" evidence="2">
    <location>
        <begin position="856"/>
        <end position="883"/>
    </location>
</feature>
<keyword evidence="5" id="KW-1185">Reference proteome</keyword>
<dbReference type="EMBL" id="QQAH01000029">
    <property type="protein sequence ID" value="RDD79734.1"/>
    <property type="molecule type" value="Genomic_DNA"/>
</dbReference>
<dbReference type="Gene3D" id="2.150.10.10">
    <property type="entry name" value="Serralysin-like metalloprotease, C-terminal"/>
    <property type="match status" value="1"/>
</dbReference>